<dbReference type="InterPro" id="IPR029017">
    <property type="entry name" value="Enolase-like_N"/>
</dbReference>
<dbReference type="InterPro" id="IPR036849">
    <property type="entry name" value="Enolase-like_C_sf"/>
</dbReference>
<dbReference type="InterPro" id="IPR013342">
    <property type="entry name" value="Mandelate_racemase_C"/>
</dbReference>
<dbReference type="SUPFAM" id="SSF51604">
    <property type="entry name" value="Enolase C-terminal domain-like"/>
    <property type="match status" value="1"/>
</dbReference>
<feature type="binding site" evidence="6">
    <location>
        <position position="190"/>
    </location>
    <ligand>
        <name>Mg(2+)</name>
        <dbReference type="ChEBI" id="CHEBI:18420"/>
    </ligand>
</feature>
<organism evidence="9 10">
    <name type="scientific">Aminivibrio pyruvatiphilus</name>
    <dbReference type="NCBI Taxonomy" id="1005740"/>
    <lineage>
        <taxon>Bacteria</taxon>
        <taxon>Thermotogati</taxon>
        <taxon>Synergistota</taxon>
        <taxon>Synergistia</taxon>
        <taxon>Synergistales</taxon>
        <taxon>Aminobacteriaceae</taxon>
        <taxon>Aminivibrio</taxon>
    </lineage>
</organism>
<gene>
    <name evidence="9" type="ORF">C8D99_11567</name>
</gene>
<dbReference type="Pfam" id="PF02746">
    <property type="entry name" value="MR_MLE_N"/>
    <property type="match status" value="1"/>
</dbReference>
<dbReference type="SUPFAM" id="SSF54826">
    <property type="entry name" value="Enolase N-terminal domain-like"/>
    <property type="match status" value="1"/>
</dbReference>
<evidence type="ECO:0000313" key="10">
    <source>
        <dbReference type="Proteomes" id="UP000295066"/>
    </source>
</evidence>
<dbReference type="GO" id="GO:0016855">
    <property type="term" value="F:racemase and epimerase activity, acting on amino acids and derivatives"/>
    <property type="evidence" value="ECO:0007669"/>
    <property type="project" value="UniProtKB-UniRule"/>
</dbReference>
<dbReference type="Gene3D" id="3.20.20.120">
    <property type="entry name" value="Enolase-like C-terminal domain"/>
    <property type="match status" value="1"/>
</dbReference>
<dbReference type="SFLD" id="SFLDF00009">
    <property type="entry name" value="o-succinylbenzoate_synthase"/>
    <property type="match status" value="1"/>
</dbReference>
<dbReference type="Gene3D" id="3.30.390.10">
    <property type="entry name" value="Enolase-like, N-terminal domain"/>
    <property type="match status" value="1"/>
</dbReference>
<dbReference type="InterPro" id="IPR013341">
    <property type="entry name" value="Mandelate_racemase_N_dom"/>
</dbReference>
<dbReference type="GO" id="GO:0009063">
    <property type="term" value="P:amino acid catabolic process"/>
    <property type="evidence" value="ECO:0007669"/>
    <property type="project" value="InterPro"/>
</dbReference>
<evidence type="ECO:0000313" key="9">
    <source>
        <dbReference type="EMBL" id="TDY58049.1"/>
    </source>
</evidence>
<evidence type="ECO:0000256" key="3">
    <source>
        <dbReference type="ARBA" id="ARBA00022842"/>
    </source>
</evidence>
<dbReference type="FunFam" id="3.30.390.10:FF:000009">
    <property type="entry name" value="Hydrophobic dipeptide epimerase"/>
    <property type="match status" value="1"/>
</dbReference>
<dbReference type="InterPro" id="IPR034603">
    <property type="entry name" value="Dipeptide_epimerase"/>
</dbReference>
<dbReference type="InterPro" id="IPR029065">
    <property type="entry name" value="Enolase_C-like"/>
</dbReference>
<evidence type="ECO:0000256" key="4">
    <source>
        <dbReference type="ARBA" id="ARBA00023235"/>
    </source>
</evidence>
<feature type="active site" description="Proton acceptor; specific for (S)-substrate epimerization" evidence="5">
    <location>
        <position position="267"/>
    </location>
</feature>
<evidence type="ECO:0000256" key="7">
    <source>
        <dbReference type="RuleBase" id="RU366006"/>
    </source>
</evidence>
<protein>
    <recommendedName>
        <fullName evidence="7">Dipeptide epimerase</fullName>
        <ecNumber evidence="7">5.1.1.-</ecNumber>
    </recommendedName>
</protein>
<feature type="active site" description="Proton acceptor; specific for (R)-substrate epimerization" evidence="5">
    <location>
        <position position="162"/>
    </location>
</feature>
<dbReference type="PANTHER" id="PTHR48073">
    <property type="entry name" value="O-SUCCINYLBENZOATE SYNTHASE-RELATED"/>
    <property type="match status" value="1"/>
</dbReference>
<dbReference type="GO" id="GO:0046872">
    <property type="term" value="F:metal ion binding"/>
    <property type="evidence" value="ECO:0007669"/>
    <property type="project" value="UniProtKB-KW"/>
</dbReference>
<keyword evidence="10" id="KW-1185">Reference proteome</keyword>
<comment type="caution">
    <text evidence="9">The sequence shown here is derived from an EMBL/GenBank/DDBJ whole genome shotgun (WGS) entry which is preliminary data.</text>
</comment>
<dbReference type="EC" id="5.1.1.-" evidence="7"/>
<dbReference type="PROSITE" id="PS00908">
    <property type="entry name" value="MR_MLE_1"/>
    <property type="match status" value="1"/>
</dbReference>
<proteinExistence type="inferred from homology"/>
<dbReference type="SFLD" id="SFLDS00001">
    <property type="entry name" value="Enolase"/>
    <property type="match status" value="1"/>
</dbReference>
<name>A0A4R8M3M6_9BACT</name>
<feature type="binding site" evidence="6">
    <location>
        <position position="243"/>
    </location>
    <ligand>
        <name>Mg(2+)</name>
        <dbReference type="ChEBI" id="CHEBI:18420"/>
    </ligand>
</feature>
<reference evidence="9 10" key="1">
    <citation type="submission" date="2019-03" db="EMBL/GenBank/DDBJ databases">
        <title>Genomic Encyclopedia of Type Strains, Phase IV (KMG-IV): sequencing the most valuable type-strain genomes for metagenomic binning, comparative biology and taxonomic classification.</title>
        <authorList>
            <person name="Goeker M."/>
        </authorList>
    </citation>
    <scope>NUCLEOTIDE SEQUENCE [LARGE SCALE GENOMIC DNA]</scope>
    <source>
        <strain evidence="9 10">DSM 25964</strain>
    </source>
</reference>
<evidence type="ECO:0000256" key="2">
    <source>
        <dbReference type="ARBA" id="ARBA00022723"/>
    </source>
</evidence>
<feature type="binding site" evidence="6">
    <location>
        <position position="218"/>
    </location>
    <ligand>
        <name>Mg(2+)</name>
        <dbReference type="ChEBI" id="CHEBI:18420"/>
    </ligand>
</feature>
<dbReference type="RefSeq" id="WP_133958220.1">
    <property type="nucleotide sequence ID" value="NZ_SORI01000015.1"/>
</dbReference>
<dbReference type="AlphaFoldDB" id="A0A4R8M3M6"/>
<dbReference type="EMBL" id="SORI01000015">
    <property type="protein sequence ID" value="TDY58049.1"/>
    <property type="molecule type" value="Genomic_DNA"/>
</dbReference>
<evidence type="ECO:0000256" key="1">
    <source>
        <dbReference type="ARBA" id="ARBA00008031"/>
    </source>
</evidence>
<evidence type="ECO:0000259" key="8">
    <source>
        <dbReference type="SMART" id="SM00922"/>
    </source>
</evidence>
<dbReference type="PANTHER" id="PTHR48073:SF2">
    <property type="entry name" value="O-SUCCINYLBENZOATE SYNTHASE"/>
    <property type="match status" value="1"/>
</dbReference>
<keyword evidence="2 6" id="KW-0479">Metal-binding</keyword>
<dbReference type="SFLD" id="SFLDG00180">
    <property type="entry name" value="muconate_cycloisomerase"/>
    <property type="match status" value="1"/>
</dbReference>
<dbReference type="CDD" id="cd03319">
    <property type="entry name" value="L-Ala-DL-Glu_epimerase"/>
    <property type="match status" value="1"/>
</dbReference>
<evidence type="ECO:0000256" key="5">
    <source>
        <dbReference type="PIRSR" id="PIRSR634603-1"/>
    </source>
</evidence>
<dbReference type="Pfam" id="PF13378">
    <property type="entry name" value="MR_MLE_C"/>
    <property type="match status" value="1"/>
</dbReference>
<sequence length="362" mass="38596">MKIRTLRLGRLSVPLKKPFKTALRTVTEVTTNVVVVETDEGVCGYGEAPPTAVITGDSNGAIRGAVEERLRPLLTGQDTENLNDLLDMVDSALVHNTSAKAAVDIALHDLWGKILGKPLYALLGGTAKEVETDYTISVNDPETMVKDSLEAVADGYPALKIKVGTDSAQDMIRLREIRSAVGKDILLRVDANQGWTPKQAVRTIRFFEDEGLDIELVEQPVKAHDFEGLKYVTDSVDTLILADESVFSPRDAFTILSMRAADLVNIKLMKTGGIRNALAVCAMARSCGVECMIGAMMETKISVTAAAHLASALPVITRADLDPPILCASDPVEGGAVYSGAKVAPSSGPGLGITDIRGLVLE</sequence>
<accession>A0A4R8M3M6</accession>
<comment type="similarity">
    <text evidence="1 7">Belongs to the mandelate racemase/muconate lactonizing enzyme family.</text>
</comment>
<dbReference type="SMART" id="SM00922">
    <property type="entry name" value="MR_MLE"/>
    <property type="match status" value="1"/>
</dbReference>
<keyword evidence="4 7" id="KW-0413">Isomerase</keyword>
<feature type="domain" description="Mandelate racemase/muconate lactonizing enzyme C-terminal" evidence="8">
    <location>
        <begin position="141"/>
        <end position="239"/>
    </location>
</feature>
<dbReference type="OrthoDB" id="9775391at2"/>
<comment type="cofactor">
    <cofactor evidence="6 7">
        <name>Mg(2+)</name>
        <dbReference type="ChEBI" id="CHEBI:18420"/>
    </cofactor>
    <text evidence="6 7">Binds 1 Mg(2+) ion per subunit.</text>
</comment>
<dbReference type="Proteomes" id="UP000295066">
    <property type="component" value="Unassembled WGS sequence"/>
</dbReference>
<evidence type="ECO:0000256" key="6">
    <source>
        <dbReference type="PIRSR" id="PIRSR634603-3"/>
    </source>
</evidence>
<dbReference type="InterPro" id="IPR018110">
    <property type="entry name" value="Mandel_Rmase/mucon_lact_enz_CS"/>
</dbReference>
<keyword evidence="3 6" id="KW-0460">Magnesium</keyword>